<keyword evidence="5" id="KW-0119">Carbohydrate metabolism</keyword>
<organism evidence="6 7">
    <name type="scientific">Acorus gramineus</name>
    <name type="common">Dwarf sweet flag</name>
    <dbReference type="NCBI Taxonomy" id="55184"/>
    <lineage>
        <taxon>Eukaryota</taxon>
        <taxon>Viridiplantae</taxon>
        <taxon>Streptophyta</taxon>
        <taxon>Embryophyta</taxon>
        <taxon>Tracheophyta</taxon>
        <taxon>Spermatophyta</taxon>
        <taxon>Magnoliopsida</taxon>
        <taxon>Liliopsida</taxon>
        <taxon>Acoraceae</taxon>
        <taxon>Acorus</taxon>
    </lineage>
</organism>
<proteinExistence type="inferred from homology"/>
<dbReference type="Gene3D" id="3.20.20.70">
    <property type="entry name" value="Aldolase class I"/>
    <property type="match status" value="2"/>
</dbReference>
<protein>
    <recommendedName>
        <fullName evidence="8">KHG/KDPG aldolase</fullName>
    </recommendedName>
</protein>
<accession>A0AAV9BR46</accession>
<comment type="pathway">
    <text evidence="1">Carbohydrate acid metabolism.</text>
</comment>
<evidence type="ECO:0000256" key="2">
    <source>
        <dbReference type="ARBA" id="ARBA00006906"/>
    </source>
</evidence>
<name>A0AAV9BR46_ACOGR</name>
<dbReference type="GO" id="GO:0016829">
    <property type="term" value="F:lyase activity"/>
    <property type="evidence" value="ECO:0007669"/>
    <property type="project" value="UniProtKB-KW"/>
</dbReference>
<evidence type="ECO:0000313" key="7">
    <source>
        <dbReference type="Proteomes" id="UP001179952"/>
    </source>
</evidence>
<reference evidence="6" key="2">
    <citation type="submission" date="2023-06" db="EMBL/GenBank/DDBJ databases">
        <authorList>
            <person name="Ma L."/>
            <person name="Liu K.-W."/>
            <person name="Li Z."/>
            <person name="Hsiao Y.-Y."/>
            <person name="Qi Y."/>
            <person name="Fu T."/>
            <person name="Tang G."/>
            <person name="Zhang D."/>
            <person name="Sun W.-H."/>
            <person name="Liu D.-K."/>
            <person name="Li Y."/>
            <person name="Chen G.-Z."/>
            <person name="Liu X.-D."/>
            <person name="Liao X.-Y."/>
            <person name="Jiang Y.-T."/>
            <person name="Yu X."/>
            <person name="Hao Y."/>
            <person name="Huang J."/>
            <person name="Zhao X.-W."/>
            <person name="Ke S."/>
            <person name="Chen Y.-Y."/>
            <person name="Wu W.-L."/>
            <person name="Hsu J.-L."/>
            <person name="Lin Y.-F."/>
            <person name="Huang M.-D."/>
            <person name="Li C.-Y."/>
            <person name="Huang L."/>
            <person name="Wang Z.-W."/>
            <person name="Zhao X."/>
            <person name="Zhong W.-Y."/>
            <person name="Peng D.-H."/>
            <person name="Ahmad S."/>
            <person name="Lan S."/>
            <person name="Zhang J.-S."/>
            <person name="Tsai W.-C."/>
            <person name="Van De Peer Y."/>
            <person name="Liu Z.-J."/>
        </authorList>
    </citation>
    <scope>NUCLEOTIDE SEQUENCE</scope>
    <source>
        <strain evidence="6">SCP</strain>
        <tissue evidence="6">Leaves</tissue>
    </source>
</reference>
<comment type="similarity">
    <text evidence="2">Belongs to the KHG/KDPG aldolase family.</text>
</comment>
<dbReference type="Pfam" id="PF01081">
    <property type="entry name" value="Aldolase"/>
    <property type="match status" value="2"/>
</dbReference>
<evidence type="ECO:0008006" key="8">
    <source>
        <dbReference type="Google" id="ProtNLM"/>
    </source>
</evidence>
<evidence type="ECO:0000256" key="1">
    <source>
        <dbReference type="ARBA" id="ARBA00004761"/>
    </source>
</evidence>
<dbReference type="AlphaFoldDB" id="A0AAV9BR46"/>
<dbReference type="Proteomes" id="UP001179952">
    <property type="component" value="Unassembled WGS sequence"/>
</dbReference>
<evidence type="ECO:0000256" key="4">
    <source>
        <dbReference type="ARBA" id="ARBA00023239"/>
    </source>
</evidence>
<reference evidence="6" key="1">
    <citation type="journal article" date="2023" name="Nat. Commun.">
        <title>Diploid and tetraploid genomes of Acorus and the evolution of monocots.</title>
        <authorList>
            <person name="Ma L."/>
            <person name="Liu K.W."/>
            <person name="Li Z."/>
            <person name="Hsiao Y.Y."/>
            <person name="Qi Y."/>
            <person name="Fu T."/>
            <person name="Tang G.D."/>
            <person name="Zhang D."/>
            <person name="Sun W.H."/>
            <person name="Liu D.K."/>
            <person name="Li Y."/>
            <person name="Chen G.Z."/>
            <person name="Liu X.D."/>
            <person name="Liao X.Y."/>
            <person name="Jiang Y.T."/>
            <person name="Yu X."/>
            <person name="Hao Y."/>
            <person name="Huang J."/>
            <person name="Zhao X.W."/>
            <person name="Ke S."/>
            <person name="Chen Y.Y."/>
            <person name="Wu W.L."/>
            <person name="Hsu J.L."/>
            <person name="Lin Y.F."/>
            <person name="Huang M.D."/>
            <person name="Li C.Y."/>
            <person name="Huang L."/>
            <person name="Wang Z.W."/>
            <person name="Zhao X."/>
            <person name="Zhong W.Y."/>
            <person name="Peng D.H."/>
            <person name="Ahmad S."/>
            <person name="Lan S."/>
            <person name="Zhang J.S."/>
            <person name="Tsai W.C."/>
            <person name="Van de Peer Y."/>
            <person name="Liu Z.J."/>
        </authorList>
    </citation>
    <scope>NUCLEOTIDE SEQUENCE</scope>
    <source>
        <strain evidence="6">SCP</strain>
    </source>
</reference>
<dbReference type="InterPro" id="IPR013785">
    <property type="entry name" value="Aldolase_TIM"/>
</dbReference>
<keyword evidence="4" id="KW-0456">Lyase</keyword>
<dbReference type="EMBL" id="JAUJYN010000002">
    <property type="protein sequence ID" value="KAK1278975.1"/>
    <property type="molecule type" value="Genomic_DNA"/>
</dbReference>
<dbReference type="CDD" id="cd00452">
    <property type="entry name" value="KDPG_aldolase"/>
    <property type="match status" value="1"/>
</dbReference>
<gene>
    <name evidence="6" type="ORF">QJS04_geneDACA003636</name>
</gene>
<comment type="subunit">
    <text evidence="3">Homotrimer.</text>
</comment>
<dbReference type="InterPro" id="IPR000887">
    <property type="entry name" value="Aldlse_KDPG_KHG"/>
</dbReference>
<keyword evidence="7" id="KW-1185">Reference proteome</keyword>
<evidence type="ECO:0000313" key="6">
    <source>
        <dbReference type="EMBL" id="KAK1278975.1"/>
    </source>
</evidence>
<comment type="caution">
    <text evidence="6">The sequence shown here is derived from an EMBL/GenBank/DDBJ whole genome shotgun (WGS) entry which is preliminary data.</text>
</comment>
<evidence type="ECO:0000256" key="3">
    <source>
        <dbReference type="ARBA" id="ARBA00011233"/>
    </source>
</evidence>
<dbReference type="PANTHER" id="PTHR30246:SF1">
    <property type="entry name" value="2-DEHYDRO-3-DEOXY-6-PHOSPHOGALACTONATE ALDOLASE-RELATED"/>
    <property type="match status" value="1"/>
</dbReference>
<dbReference type="SUPFAM" id="SSF51569">
    <property type="entry name" value="Aldolase"/>
    <property type="match status" value="1"/>
</dbReference>
<sequence length="249" mass="26266">MATVGFTTLSPRPPIRNPRQSRLISSCHARRSSPSPVQTLAEIERSGVIACLRADSGDVALEAAHAALRAGISVLEVVMSTPGVFEVIRKLIHDHPTSIIGAGTILNAKDARKVAQAGAQFFMSPATIKVLSACNAGARIVKVYPVSSLGGAKYISALKKPFSHIPMVASQGITIDSIGTYIDGGASAVVLSDAIFDKQAMRQMNFDVIFKLAAMAAVQGRKAAERSALGEEIATLDKNLTDYWPAHGS</sequence>
<evidence type="ECO:0000256" key="5">
    <source>
        <dbReference type="ARBA" id="ARBA00023277"/>
    </source>
</evidence>
<dbReference type="PANTHER" id="PTHR30246">
    <property type="entry name" value="2-KETO-3-DEOXY-6-PHOSPHOGLUCONATE ALDOLASE"/>
    <property type="match status" value="1"/>
</dbReference>